<dbReference type="CDD" id="cd06261">
    <property type="entry name" value="TM_PBP2"/>
    <property type="match status" value="1"/>
</dbReference>
<evidence type="ECO:0000256" key="3">
    <source>
        <dbReference type="ARBA" id="ARBA00022475"/>
    </source>
</evidence>
<comment type="subcellular location">
    <subcellularLocation>
        <location evidence="1 7">Cell membrane</location>
        <topology evidence="1 7">Multi-pass membrane protein</topology>
    </subcellularLocation>
</comment>
<dbReference type="SUPFAM" id="SSF161098">
    <property type="entry name" value="MetI-like"/>
    <property type="match status" value="1"/>
</dbReference>
<dbReference type="InterPro" id="IPR000515">
    <property type="entry name" value="MetI-like"/>
</dbReference>
<accession>A0A6J4JFX8</accession>
<feature type="transmembrane region" description="Helical" evidence="7">
    <location>
        <begin position="84"/>
        <end position="109"/>
    </location>
</feature>
<keyword evidence="6 7" id="KW-0472">Membrane</keyword>
<evidence type="ECO:0000256" key="4">
    <source>
        <dbReference type="ARBA" id="ARBA00022692"/>
    </source>
</evidence>
<evidence type="ECO:0000256" key="7">
    <source>
        <dbReference type="RuleBase" id="RU363032"/>
    </source>
</evidence>
<evidence type="ECO:0000313" key="9">
    <source>
        <dbReference type="EMBL" id="CAA9275759.1"/>
    </source>
</evidence>
<sequence length="289" mass="31520">MTDTMVVESTIEQPVSGRRRRRGPRALLALAGPPFLLFLAVLAGWYVLSYQVLDEQRRFLLPPPHDVVEVAFLDAGNLEVLLRALALTAGVAMAGLAVAIVIGVGLGVLMSQARWVERAVYPWAVVLQTIPILALVPLIGFWFDFGLFSRVLVCVLIAVFPITSTTLFGLRGVDRGDHDLFTLYGASRADRLRKLQWPAALPAVFAGLRISAGLAVIGAIVGDFFFKQGEPGIGVLMEVYRQGLRSEQLFGAVILSSLLGLVVFWLFGWLARRVVGSWHETAADEPLAE</sequence>
<dbReference type="Pfam" id="PF00528">
    <property type="entry name" value="BPD_transp_1"/>
    <property type="match status" value="1"/>
</dbReference>
<keyword evidence="2 7" id="KW-0813">Transport</keyword>
<dbReference type="GO" id="GO:0055085">
    <property type="term" value="P:transmembrane transport"/>
    <property type="evidence" value="ECO:0007669"/>
    <property type="project" value="InterPro"/>
</dbReference>
<dbReference type="AlphaFoldDB" id="A0A6J4JFX8"/>
<organism evidence="9">
    <name type="scientific">uncultured Mycobacteriales bacterium</name>
    <dbReference type="NCBI Taxonomy" id="581187"/>
    <lineage>
        <taxon>Bacteria</taxon>
        <taxon>Bacillati</taxon>
        <taxon>Actinomycetota</taxon>
        <taxon>Actinomycetes</taxon>
        <taxon>Mycobacteriales</taxon>
        <taxon>environmental samples</taxon>
    </lineage>
</organism>
<comment type="similarity">
    <text evidence="7">Belongs to the binding-protein-dependent transport system permease family.</text>
</comment>
<feature type="transmembrane region" description="Helical" evidence="7">
    <location>
        <begin position="121"/>
        <end position="143"/>
    </location>
</feature>
<keyword evidence="3" id="KW-1003">Cell membrane</keyword>
<dbReference type="InterPro" id="IPR035906">
    <property type="entry name" value="MetI-like_sf"/>
</dbReference>
<feature type="transmembrane region" description="Helical" evidence="7">
    <location>
        <begin position="197"/>
        <end position="221"/>
    </location>
</feature>
<evidence type="ECO:0000256" key="6">
    <source>
        <dbReference type="ARBA" id="ARBA00023136"/>
    </source>
</evidence>
<dbReference type="PANTHER" id="PTHR30151">
    <property type="entry name" value="ALKANE SULFONATE ABC TRANSPORTER-RELATED, MEMBRANE SUBUNIT"/>
    <property type="match status" value="1"/>
</dbReference>
<reference evidence="9" key="1">
    <citation type="submission" date="2020-02" db="EMBL/GenBank/DDBJ databases">
        <authorList>
            <person name="Meier V. D."/>
        </authorList>
    </citation>
    <scope>NUCLEOTIDE SEQUENCE</scope>
    <source>
        <strain evidence="9">AVDCRST_MAG41</strain>
    </source>
</reference>
<dbReference type="Gene3D" id="1.10.3720.10">
    <property type="entry name" value="MetI-like"/>
    <property type="match status" value="1"/>
</dbReference>
<feature type="domain" description="ABC transmembrane type-1" evidence="8">
    <location>
        <begin position="85"/>
        <end position="271"/>
    </location>
</feature>
<dbReference type="PROSITE" id="PS50928">
    <property type="entry name" value="ABC_TM1"/>
    <property type="match status" value="1"/>
</dbReference>
<protein>
    <submittedName>
        <fullName evidence="9">Hydroxymethylpyrimidine ABC transporter, transmembrane component</fullName>
    </submittedName>
</protein>
<feature type="transmembrane region" description="Helical" evidence="7">
    <location>
        <begin position="149"/>
        <end position="170"/>
    </location>
</feature>
<evidence type="ECO:0000256" key="5">
    <source>
        <dbReference type="ARBA" id="ARBA00022989"/>
    </source>
</evidence>
<name>A0A6J4JFX8_9ACTN</name>
<dbReference type="GO" id="GO:0005886">
    <property type="term" value="C:plasma membrane"/>
    <property type="evidence" value="ECO:0007669"/>
    <property type="project" value="UniProtKB-SubCell"/>
</dbReference>
<dbReference type="PANTHER" id="PTHR30151:SF41">
    <property type="entry name" value="ABC TRANSPORTER PERMEASE PROTEIN"/>
    <property type="match status" value="1"/>
</dbReference>
<keyword evidence="5 7" id="KW-1133">Transmembrane helix</keyword>
<evidence type="ECO:0000256" key="2">
    <source>
        <dbReference type="ARBA" id="ARBA00022448"/>
    </source>
</evidence>
<gene>
    <name evidence="9" type="ORF">AVDCRST_MAG41-3223</name>
</gene>
<evidence type="ECO:0000256" key="1">
    <source>
        <dbReference type="ARBA" id="ARBA00004651"/>
    </source>
</evidence>
<dbReference type="EMBL" id="CADCTP010000294">
    <property type="protein sequence ID" value="CAA9275759.1"/>
    <property type="molecule type" value="Genomic_DNA"/>
</dbReference>
<feature type="transmembrane region" description="Helical" evidence="7">
    <location>
        <begin position="26"/>
        <end position="48"/>
    </location>
</feature>
<evidence type="ECO:0000259" key="8">
    <source>
        <dbReference type="PROSITE" id="PS50928"/>
    </source>
</evidence>
<proteinExistence type="inferred from homology"/>
<keyword evidence="4 7" id="KW-0812">Transmembrane</keyword>
<feature type="transmembrane region" description="Helical" evidence="7">
    <location>
        <begin position="249"/>
        <end position="271"/>
    </location>
</feature>